<evidence type="ECO:0000313" key="30">
    <source>
        <dbReference type="Proteomes" id="UP000644610"/>
    </source>
</evidence>
<feature type="compositionally biased region" description="Basic and acidic residues" evidence="25">
    <location>
        <begin position="682"/>
        <end position="710"/>
    </location>
</feature>
<dbReference type="Pfam" id="PF13687">
    <property type="entry name" value="DUF4153"/>
    <property type="match status" value="1"/>
</dbReference>
<dbReference type="EC" id="2.7.13.3" evidence="6"/>
<feature type="compositionally biased region" description="Gly residues" evidence="25">
    <location>
        <begin position="559"/>
        <end position="569"/>
    </location>
</feature>
<feature type="transmembrane region" description="Helical" evidence="26">
    <location>
        <begin position="1184"/>
        <end position="1203"/>
    </location>
</feature>
<feature type="compositionally biased region" description="Basic and acidic residues" evidence="25">
    <location>
        <begin position="469"/>
        <end position="485"/>
    </location>
</feature>
<dbReference type="CDD" id="cd00082">
    <property type="entry name" value="HisKA"/>
    <property type="match status" value="1"/>
</dbReference>
<evidence type="ECO:0000256" key="20">
    <source>
        <dbReference type="ARBA" id="ARBA00023026"/>
    </source>
</evidence>
<dbReference type="InterPro" id="IPR003660">
    <property type="entry name" value="HAMP_dom"/>
</dbReference>
<dbReference type="Gene3D" id="6.10.340.10">
    <property type="match status" value="1"/>
</dbReference>
<keyword evidence="11" id="KW-0547">Nucleotide-binding</keyword>
<feature type="region of interest" description="Disordered" evidence="25">
    <location>
        <begin position="311"/>
        <end position="367"/>
    </location>
</feature>
<keyword evidence="21 26" id="KW-0472">Membrane</keyword>
<dbReference type="InterPro" id="IPR003661">
    <property type="entry name" value="HisK_dim/P_dom"/>
</dbReference>
<feature type="compositionally biased region" description="Low complexity" evidence="25">
    <location>
        <begin position="769"/>
        <end position="783"/>
    </location>
</feature>
<proteinExistence type="predicted"/>
<evidence type="ECO:0000256" key="19">
    <source>
        <dbReference type="ARBA" id="ARBA00023016"/>
    </source>
</evidence>
<evidence type="ECO:0000256" key="17">
    <source>
        <dbReference type="ARBA" id="ARBA00022989"/>
    </source>
</evidence>
<feature type="transmembrane region" description="Helical" evidence="26">
    <location>
        <begin position="12"/>
        <end position="28"/>
    </location>
</feature>
<evidence type="ECO:0000256" key="1">
    <source>
        <dbReference type="ARBA" id="ARBA00000085"/>
    </source>
</evidence>
<keyword evidence="30" id="KW-1185">Reference proteome</keyword>
<evidence type="ECO:0000259" key="28">
    <source>
        <dbReference type="PROSITE" id="PS50885"/>
    </source>
</evidence>
<feature type="domain" description="HAMP" evidence="28">
    <location>
        <begin position="59"/>
        <end position="111"/>
    </location>
</feature>
<keyword evidence="16" id="KW-0904">Protein phosphatase</keyword>
<evidence type="ECO:0000256" key="5">
    <source>
        <dbReference type="ARBA" id="ARBA00004651"/>
    </source>
</evidence>
<dbReference type="SUPFAM" id="SSF47384">
    <property type="entry name" value="Homodimeric domain of signal transducing histidine kinase"/>
    <property type="match status" value="1"/>
</dbReference>
<dbReference type="Pfam" id="PF02518">
    <property type="entry name" value="HATPase_c"/>
    <property type="match status" value="1"/>
</dbReference>
<evidence type="ECO:0000256" key="9">
    <source>
        <dbReference type="ARBA" id="ARBA00022679"/>
    </source>
</evidence>
<dbReference type="SMART" id="SM00387">
    <property type="entry name" value="HATPase_c"/>
    <property type="match status" value="1"/>
</dbReference>
<evidence type="ECO:0000256" key="7">
    <source>
        <dbReference type="ARBA" id="ARBA00022475"/>
    </source>
</evidence>
<comment type="cofactor">
    <cofactor evidence="2">
        <name>Mn(2+)</name>
        <dbReference type="ChEBI" id="CHEBI:29035"/>
    </cofactor>
</comment>
<keyword evidence="12" id="KW-0418">Kinase</keyword>
<comment type="cofactor">
    <cofactor evidence="3">
        <name>Mg(2+)</name>
        <dbReference type="ChEBI" id="CHEBI:18420"/>
    </cofactor>
</comment>
<keyword evidence="10 26" id="KW-0812">Transmembrane</keyword>
<dbReference type="InterPro" id="IPR003594">
    <property type="entry name" value="HATPase_dom"/>
</dbReference>
<dbReference type="GO" id="GO:0004721">
    <property type="term" value="F:phosphoprotein phosphatase activity"/>
    <property type="evidence" value="ECO:0007669"/>
    <property type="project" value="UniProtKB-KW"/>
</dbReference>
<keyword evidence="8" id="KW-0597">Phosphoprotein</keyword>
<dbReference type="Gene3D" id="3.30.565.10">
    <property type="entry name" value="Histidine kinase-like ATPase, C-terminal domain"/>
    <property type="match status" value="1"/>
</dbReference>
<comment type="cofactor">
    <cofactor evidence="4">
        <name>a divalent metal cation</name>
        <dbReference type="ChEBI" id="CHEBI:60240"/>
    </cofactor>
</comment>
<gene>
    <name evidence="29" type="ORF">Psi02_74770</name>
</gene>
<dbReference type="InterPro" id="IPR036097">
    <property type="entry name" value="HisK_dim/P_sf"/>
</dbReference>
<dbReference type="Pfam" id="PF00672">
    <property type="entry name" value="HAMP"/>
    <property type="match status" value="1"/>
</dbReference>
<dbReference type="SUPFAM" id="SSF55874">
    <property type="entry name" value="ATPase domain of HSP90 chaperone/DNA topoisomerase II/histidine kinase"/>
    <property type="match status" value="1"/>
</dbReference>
<dbReference type="InterPro" id="IPR050980">
    <property type="entry name" value="2C_sensor_his_kinase"/>
</dbReference>
<feature type="transmembrane region" description="Helical" evidence="26">
    <location>
        <begin position="1040"/>
        <end position="1065"/>
    </location>
</feature>
<dbReference type="InterPro" id="IPR036890">
    <property type="entry name" value="HATPase_C_sf"/>
</dbReference>
<feature type="transmembrane region" description="Helical" evidence="26">
    <location>
        <begin position="1000"/>
        <end position="1020"/>
    </location>
</feature>
<feature type="domain" description="Histidine kinase" evidence="27">
    <location>
        <begin position="119"/>
        <end position="320"/>
    </location>
</feature>
<keyword evidence="20" id="KW-0843">Virulence</keyword>
<evidence type="ECO:0000256" key="11">
    <source>
        <dbReference type="ARBA" id="ARBA00022741"/>
    </source>
</evidence>
<dbReference type="InterPro" id="IPR025291">
    <property type="entry name" value="DUF4153"/>
</dbReference>
<feature type="transmembrane region" description="Helical" evidence="26">
    <location>
        <begin position="40"/>
        <end position="58"/>
    </location>
</feature>
<dbReference type="PANTHER" id="PTHR44936:SF9">
    <property type="entry name" value="SENSOR PROTEIN CREC"/>
    <property type="match status" value="1"/>
</dbReference>
<dbReference type="PROSITE" id="PS50885">
    <property type="entry name" value="HAMP"/>
    <property type="match status" value="1"/>
</dbReference>
<accession>A0A8J3UTL5</accession>
<feature type="transmembrane region" description="Helical" evidence="26">
    <location>
        <begin position="1118"/>
        <end position="1139"/>
    </location>
</feature>
<feature type="compositionally biased region" description="Pro residues" evidence="25">
    <location>
        <begin position="752"/>
        <end position="763"/>
    </location>
</feature>
<keyword evidence="17 26" id="KW-1133">Transmembrane helix</keyword>
<evidence type="ECO:0000256" key="22">
    <source>
        <dbReference type="ARBA" id="ARBA00023211"/>
    </source>
</evidence>
<feature type="transmembrane region" description="Helical" evidence="26">
    <location>
        <begin position="822"/>
        <end position="841"/>
    </location>
</feature>
<feature type="compositionally biased region" description="Low complexity" evidence="25">
    <location>
        <begin position="618"/>
        <end position="635"/>
    </location>
</feature>
<evidence type="ECO:0000256" key="25">
    <source>
        <dbReference type="SAM" id="MobiDB-lite"/>
    </source>
</evidence>
<dbReference type="InterPro" id="IPR005467">
    <property type="entry name" value="His_kinase_dom"/>
</dbReference>
<keyword evidence="14" id="KW-0067">ATP-binding</keyword>
<reference evidence="29" key="1">
    <citation type="submission" date="2021-01" db="EMBL/GenBank/DDBJ databases">
        <title>Whole genome shotgun sequence of Planotetraspora silvatica NBRC 100141.</title>
        <authorList>
            <person name="Komaki H."/>
            <person name="Tamura T."/>
        </authorList>
    </citation>
    <scope>NUCLEOTIDE SEQUENCE</scope>
    <source>
        <strain evidence="29">NBRC 100141</strain>
    </source>
</reference>
<dbReference type="GO" id="GO:0005509">
    <property type="term" value="F:calcium ion binding"/>
    <property type="evidence" value="ECO:0007669"/>
    <property type="project" value="UniProtKB-ARBA"/>
</dbReference>
<organism evidence="29 30">
    <name type="scientific">Planotetraspora silvatica</name>
    <dbReference type="NCBI Taxonomy" id="234614"/>
    <lineage>
        <taxon>Bacteria</taxon>
        <taxon>Bacillati</taxon>
        <taxon>Actinomycetota</taxon>
        <taxon>Actinomycetes</taxon>
        <taxon>Streptosporangiales</taxon>
        <taxon>Streptosporangiaceae</taxon>
        <taxon>Planotetraspora</taxon>
    </lineage>
</organism>
<feature type="transmembrane region" description="Helical" evidence="26">
    <location>
        <begin position="896"/>
        <end position="920"/>
    </location>
</feature>
<feature type="compositionally biased region" description="Gly residues" evidence="25">
    <location>
        <begin position="391"/>
        <end position="400"/>
    </location>
</feature>
<feature type="transmembrane region" description="Helical" evidence="26">
    <location>
        <begin position="1085"/>
        <end position="1106"/>
    </location>
</feature>
<evidence type="ECO:0000256" key="14">
    <source>
        <dbReference type="ARBA" id="ARBA00022840"/>
    </source>
</evidence>
<comment type="subcellular location">
    <subcellularLocation>
        <location evidence="5">Cell membrane</location>
        <topology evidence="5">Multi-pass membrane protein</topology>
    </subcellularLocation>
</comment>
<dbReference type="PROSITE" id="PS50109">
    <property type="entry name" value="HIS_KIN"/>
    <property type="match status" value="1"/>
</dbReference>
<evidence type="ECO:0000256" key="13">
    <source>
        <dbReference type="ARBA" id="ARBA00022801"/>
    </source>
</evidence>
<evidence type="ECO:0000256" key="26">
    <source>
        <dbReference type="SAM" id="Phobius"/>
    </source>
</evidence>
<feature type="region of interest" description="Disordered" evidence="25">
    <location>
        <begin position="382"/>
        <end position="439"/>
    </location>
</feature>
<keyword evidence="15" id="KW-0460">Magnesium</keyword>
<dbReference type="SMART" id="SM00388">
    <property type="entry name" value="HisKA"/>
    <property type="match status" value="1"/>
</dbReference>
<feature type="region of interest" description="Disordered" evidence="25">
    <location>
        <begin position="591"/>
        <end position="714"/>
    </location>
</feature>
<dbReference type="FunFam" id="3.30.565.10:FF:000006">
    <property type="entry name" value="Sensor histidine kinase WalK"/>
    <property type="match status" value="1"/>
</dbReference>
<dbReference type="PANTHER" id="PTHR44936">
    <property type="entry name" value="SENSOR PROTEIN CREC"/>
    <property type="match status" value="1"/>
</dbReference>
<dbReference type="FunFam" id="1.10.287.130:FF:000001">
    <property type="entry name" value="Two-component sensor histidine kinase"/>
    <property type="match status" value="1"/>
</dbReference>
<feature type="compositionally biased region" description="Pro residues" evidence="25">
    <location>
        <begin position="784"/>
        <end position="809"/>
    </location>
</feature>
<feature type="transmembrane region" description="Helical" evidence="26">
    <location>
        <begin position="847"/>
        <end position="866"/>
    </location>
</feature>
<keyword evidence="18" id="KW-0902">Two-component regulatory system</keyword>
<keyword evidence="7" id="KW-1003">Cell membrane</keyword>
<keyword evidence="13" id="KW-0378">Hydrolase</keyword>
<evidence type="ECO:0000256" key="10">
    <source>
        <dbReference type="ARBA" id="ARBA00022692"/>
    </source>
</evidence>
<evidence type="ECO:0000256" key="15">
    <source>
        <dbReference type="ARBA" id="ARBA00022842"/>
    </source>
</evidence>
<dbReference type="Proteomes" id="UP000644610">
    <property type="component" value="Unassembled WGS sequence"/>
</dbReference>
<feature type="region of interest" description="Disordered" evidence="25">
    <location>
        <begin position="453"/>
        <end position="574"/>
    </location>
</feature>
<keyword evidence="9" id="KW-0808">Transferase</keyword>
<evidence type="ECO:0000256" key="12">
    <source>
        <dbReference type="ARBA" id="ARBA00022777"/>
    </source>
</evidence>
<evidence type="ECO:0000256" key="6">
    <source>
        <dbReference type="ARBA" id="ARBA00012438"/>
    </source>
</evidence>
<protein>
    <recommendedName>
        <fullName evidence="23">Signal transduction histidine-protein kinase/phosphatase MprB</fullName>
        <ecNumber evidence="6">2.7.13.3</ecNumber>
    </recommendedName>
    <alternativeName>
        <fullName evidence="24">Mycobacterial persistence regulator B</fullName>
    </alternativeName>
</protein>
<dbReference type="EMBL" id="BOOQ01000059">
    <property type="protein sequence ID" value="GII51053.1"/>
    <property type="molecule type" value="Genomic_DNA"/>
</dbReference>
<feature type="region of interest" description="Disordered" evidence="25">
    <location>
        <begin position="745"/>
        <end position="809"/>
    </location>
</feature>
<evidence type="ECO:0000256" key="2">
    <source>
        <dbReference type="ARBA" id="ARBA00001936"/>
    </source>
</evidence>
<evidence type="ECO:0000259" key="27">
    <source>
        <dbReference type="PROSITE" id="PS50109"/>
    </source>
</evidence>
<evidence type="ECO:0000256" key="4">
    <source>
        <dbReference type="ARBA" id="ARBA00001968"/>
    </source>
</evidence>
<dbReference type="SMART" id="SM00304">
    <property type="entry name" value="HAMP"/>
    <property type="match status" value="1"/>
</dbReference>
<feature type="transmembrane region" description="Helical" evidence="26">
    <location>
        <begin position="873"/>
        <end position="890"/>
    </location>
</feature>
<evidence type="ECO:0000256" key="24">
    <source>
        <dbReference type="ARBA" id="ARBA00041776"/>
    </source>
</evidence>
<dbReference type="PRINTS" id="PR00344">
    <property type="entry name" value="BCTRLSENSOR"/>
</dbReference>
<name>A0A8J3UTL5_9ACTN</name>
<dbReference type="GO" id="GO:0000155">
    <property type="term" value="F:phosphorelay sensor kinase activity"/>
    <property type="evidence" value="ECO:0007669"/>
    <property type="project" value="InterPro"/>
</dbReference>
<evidence type="ECO:0000256" key="16">
    <source>
        <dbReference type="ARBA" id="ARBA00022912"/>
    </source>
</evidence>
<dbReference type="RefSeq" id="WP_203980507.1">
    <property type="nucleotide sequence ID" value="NZ_BAAAKY010000042.1"/>
</dbReference>
<evidence type="ECO:0000313" key="29">
    <source>
        <dbReference type="EMBL" id="GII51053.1"/>
    </source>
</evidence>
<dbReference type="CDD" id="cd00075">
    <property type="entry name" value="HATPase"/>
    <property type="match status" value="1"/>
</dbReference>
<keyword evidence="22" id="KW-0464">Manganese</keyword>
<dbReference type="InterPro" id="IPR004358">
    <property type="entry name" value="Sig_transdc_His_kin-like_C"/>
</dbReference>
<dbReference type="SUPFAM" id="SSF158472">
    <property type="entry name" value="HAMP domain-like"/>
    <property type="match status" value="1"/>
</dbReference>
<evidence type="ECO:0000256" key="21">
    <source>
        <dbReference type="ARBA" id="ARBA00023136"/>
    </source>
</evidence>
<feature type="transmembrane region" description="Helical" evidence="26">
    <location>
        <begin position="1159"/>
        <end position="1177"/>
    </location>
</feature>
<feature type="compositionally biased region" description="Polar residues" evidence="25">
    <location>
        <begin position="352"/>
        <end position="363"/>
    </location>
</feature>
<feature type="compositionally biased region" description="Polar residues" evidence="25">
    <location>
        <begin position="327"/>
        <end position="338"/>
    </location>
</feature>
<feature type="compositionally biased region" description="Basic and acidic residues" evidence="25">
    <location>
        <begin position="644"/>
        <end position="658"/>
    </location>
</feature>
<dbReference type="Pfam" id="PF00512">
    <property type="entry name" value="HisKA"/>
    <property type="match status" value="1"/>
</dbReference>
<dbReference type="CDD" id="cd06225">
    <property type="entry name" value="HAMP"/>
    <property type="match status" value="1"/>
</dbReference>
<evidence type="ECO:0000256" key="18">
    <source>
        <dbReference type="ARBA" id="ARBA00023012"/>
    </source>
</evidence>
<evidence type="ECO:0000256" key="8">
    <source>
        <dbReference type="ARBA" id="ARBA00022553"/>
    </source>
</evidence>
<comment type="caution">
    <text evidence="29">The sequence shown here is derived from an EMBL/GenBank/DDBJ whole genome shotgun (WGS) entry which is preliminary data.</text>
</comment>
<evidence type="ECO:0000256" key="3">
    <source>
        <dbReference type="ARBA" id="ARBA00001946"/>
    </source>
</evidence>
<dbReference type="GO" id="GO:0005524">
    <property type="term" value="F:ATP binding"/>
    <property type="evidence" value="ECO:0007669"/>
    <property type="project" value="UniProtKB-KW"/>
</dbReference>
<dbReference type="GO" id="GO:0005886">
    <property type="term" value="C:plasma membrane"/>
    <property type="evidence" value="ECO:0007669"/>
    <property type="project" value="UniProtKB-SubCell"/>
</dbReference>
<feature type="transmembrane region" description="Helical" evidence="26">
    <location>
        <begin position="953"/>
        <end position="980"/>
    </location>
</feature>
<sequence length="1298" mass="133682">MRPLDFLGRIKVKLGIVIVLAVVTAFVVNEVGINAGLSRGVRIAIAAVLALIMVQLLAMGMTRPLREMAAAAQTVAKGRYGMRVSATSRDEVGELARAFNAMAADLGEVDRQRRELVANVSHELRTPITGLQAVLENVVDGVSEPDIDTLGTALAQTQRLGRLVAQLLDLSRLDSGARPMEAEVFDLASLCRQAADEVGLAREGVTVESDVPHGTAVLADPALLAQVLANLLDNAVRHSPPGETVRLEARSSGSDLEISVIDRGPGIPDAERTRIFERFSRLDAGRAADAGGAGLGLAITKEIVELHGGSIRAAEPDSDGEPGRDSGTASDSQRSDSPVSDARVSAPRISEPQVSDPQVSDPQRQGRGCRMVVVLPGRFVGVPSATPEPGRGNGTAGGPAWGFEPRSEQGSGAGPGARPGTGPEPTLVPTEGPAQVPSGSRVVAAVAQTGVTARVPAEGPQTRAVTGTPERDAIGVPGREARAGGETEDGMPGAPTDEIESGVKSGVTGGEKGTEKDAGTVGTAGKDAGDADAVDSDALPSGAGTGTGTGSGTETRAGTGPGTRAGTGTTGRAVPTAAAAVESGVVTGVVTGAPTGRVGETVTARAGEPATGVTVEVAGAETGEPTPTEPGNTAPSDATLSGGESRDFGPEGAERRDAAGGPAPTDADLHDADVRYTGPRAVEPRAVEPRAADPRAVEPRAAEPKGDKSVDLAAAAQDARHLSPANGPYPYGGAPYPPPRYGSPPYGGVHYGPPPPGYGPPAPADVRDAPPGYGAPAQAGGRNAPPPGYGPPPQGGARNAPPPAYVPPPLFPRPELPDAPRWLLLAAGAVGLVAALALPYAATGLGLVITAVALGAGVFPALIATGRRRITPWTVAFGIMAYALVSVALFRDADWLVWPLLSAAFCIAALGISGAGAGWLSALRGGLSVVLAVFPLPWFLETPAKRLIKHRRVVPLLVSIGITLVLLLVFGVLFVSADAVFSAFASEVLQAPDWASSLPVRIFLFLVFAVGAAAAVLVALRPVAEPTGPDLRISVSRAVWVIPLVGLDLLFASFVAVQLTVLFGGNRRVLSTAGLTYAEYARSGFFELVTVSVFVLGIVVVAVGLFGPKGRKDQRLLAVLLGLLCAFTLVILASALHRLGLYTGAYGWTRLRASVGATIWWLAAVFVLVLIAGAVWLSNRGTAWLPRTLVMVTGICLLAFAVWNPDVRVAETQLTVRGVYRLDHDYLGNLGAEAVPTLDRLPEPIRSCVLRDVVSANDLSEPDPWNGWNLARVQARDVLDKRPLANVSCVEGTPRTVD</sequence>
<dbReference type="Gene3D" id="1.10.287.130">
    <property type="match status" value="1"/>
</dbReference>
<comment type="catalytic activity">
    <reaction evidence="1">
        <text>ATP + protein L-histidine = ADP + protein N-phospho-L-histidine.</text>
        <dbReference type="EC" id="2.7.13.3"/>
    </reaction>
</comment>
<evidence type="ECO:0000256" key="23">
    <source>
        <dbReference type="ARBA" id="ARBA00040454"/>
    </source>
</evidence>
<keyword evidence="19" id="KW-0346">Stress response</keyword>